<comment type="subcellular location">
    <subcellularLocation>
        <location evidence="1">Mitochondrion membrane</location>
    </subcellularLocation>
</comment>
<dbReference type="PROSITE" id="PS51503">
    <property type="entry name" value="HIG1"/>
    <property type="match status" value="1"/>
</dbReference>
<feature type="compositionally biased region" description="Polar residues" evidence="6">
    <location>
        <begin position="1"/>
        <end position="10"/>
    </location>
</feature>
<evidence type="ECO:0000256" key="3">
    <source>
        <dbReference type="ARBA" id="ARBA00022989"/>
    </source>
</evidence>
<dbReference type="InterPro" id="IPR007667">
    <property type="entry name" value="Hypoxia_induced_domain"/>
</dbReference>
<keyword evidence="10" id="KW-1185">Reference proteome</keyword>
<keyword evidence="5 7" id="KW-0472">Membrane</keyword>
<evidence type="ECO:0000256" key="5">
    <source>
        <dbReference type="ARBA" id="ARBA00023136"/>
    </source>
</evidence>
<dbReference type="PANTHER" id="PTHR12297:SF3">
    <property type="entry name" value="HIG1 DOMAIN FAMILY MEMBER 1A"/>
    <property type="match status" value="1"/>
</dbReference>
<evidence type="ECO:0000256" key="2">
    <source>
        <dbReference type="ARBA" id="ARBA00022692"/>
    </source>
</evidence>
<evidence type="ECO:0000313" key="9">
    <source>
        <dbReference type="EMBL" id="KAL3794538.1"/>
    </source>
</evidence>
<dbReference type="GO" id="GO:0031966">
    <property type="term" value="C:mitochondrial membrane"/>
    <property type="evidence" value="ECO:0007669"/>
    <property type="project" value="UniProtKB-SubCell"/>
</dbReference>
<comment type="caution">
    <text evidence="9">The sequence shown here is derived from an EMBL/GenBank/DDBJ whole genome shotgun (WGS) entry which is preliminary data.</text>
</comment>
<dbReference type="Proteomes" id="UP001530400">
    <property type="component" value="Unassembled WGS sequence"/>
</dbReference>
<name>A0ABD3Q2N0_9STRA</name>
<sequence>MGARHSTSISHCDPKNIEDVPNASISPSSVNPNASKPSIPRGPLGDMPMYSRPETFEEKLYRKFKAEPLVPIGCLTTAYFLGSGIRSFYNRDPKKSQTMMRLRVGSQFATIMIFVGYAGWNAFTLDFAPGMAVPSEQMGGVVRRKRDDE</sequence>
<feature type="domain" description="HIG1" evidence="8">
    <location>
        <begin position="41"/>
        <end position="132"/>
    </location>
</feature>
<organism evidence="9 10">
    <name type="scientific">Cyclotella atomus</name>
    <dbReference type="NCBI Taxonomy" id="382360"/>
    <lineage>
        <taxon>Eukaryota</taxon>
        <taxon>Sar</taxon>
        <taxon>Stramenopiles</taxon>
        <taxon>Ochrophyta</taxon>
        <taxon>Bacillariophyta</taxon>
        <taxon>Coscinodiscophyceae</taxon>
        <taxon>Thalassiosirophycidae</taxon>
        <taxon>Stephanodiscales</taxon>
        <taxon>Stephanodiscaceae</taxon>
        <taxon>Cyclotella</taxon>
    </lineage>
</organism>
<accession>A0ABD3Q2N0</accession>
<dbReference type="InterPro" id="IPR050355">
    <property type="entry name" value="RCF1"/>
</dbReference>
<dbReference type="Gene3D" id="6.10.140.1320">
    <property type="match status" value="1"/>
</dbReference>
<dbReference type="Pfam" id="PF04588">
    <property type="entry name" value="HIG_1_N"/>
    <property type="match status" value="1"/>
</dbReference>
<evidence type="ECO:0000256" key="1">
    <source>
        <dbReference type="ARBA" id="ARBA00004325"/>
    </source>
</evidence>
<evidence type="ECO:0000259" key="8">
    <source>
        <dbReference type="PROSITE" id="PS51503"/>
    </source>
</evidence>
<gene>
    <name evidence="9" type="ORF">ACHAWO_009923</name>
</gene>
<evidence type="ECO:0000256" key="4">
    <source>
        <dbReference type="ARBA" id="ARBA00023128"/>
    </source>
</evidence>
<feature type="transmembrane region" description="Helical" evidence="7">
    <location>
        <begin position="101"/>
        <end position="120"/>
    </location>
</feature>
<feature type="transmembrane region" description="Helical" evidence="7">
    <location>
        <begin position="69"/>
        <end position="89"/>
    </location>
</feature>
<keyword evidence="4" id="KW-0496">Mitochondrion</keyword>
<dbReference type="PANTHER" id="PTHR12297">
    <property type="entry name" value="HYPOXIA-INDUCBILE GENE 1 HIG1 -RELATED"/>
    <property type="match status" value="1"/>
</dbReference>
<evidence type="ECO:0000313" key="10">
    <source>
        <dbReference type="Proteomes" id="UP001530400"/>
    </source>
</evidence>
<dbReference type="AlphaFoldDB" id="A0ABD3Q2N0"/>
<evidence type="ECO:0000256" key="6">
    <source>
        <dbReference type="SAM" id="MobiDB-lite"/>
    </source>
</evidence>
<protein>
    <recommendedName>
        <fullName evidence="8">HIG1 domain-containing protein</fullName>
    </recommendedName>
</protein>
<keyword evidence="2 7" id="KW-0812">Transmembrane</keyword>
<reference evidence="9 10" key="1">
    <citation type="submission" date="2024-10" db="EMBL/GenBank/DDBJ databases">
        <title>Updated reference genomes for cyclostephanoid diatoms.</title>
        <authorList>
            <person name="Roberts W.R."/>
            <person name="Alverson A.J."/>
        </authorList>
    </citation>
    <scope>NUCLEOTIDE SEQUENCE [LARGE SCALE GENOMIC DNA]</scope>
    <source>
        <strain evidence="9 10">AJA010-31</strain>
    </source>
</reference>
<keyword evidence="3 7" id="KW-1133">Transmembrane helix</keyword>
<dbReference type="EMBL" id="JALLPJ020000351">
    <property type="protein sequence ID" value="KAL3794538.1"/>
    <property type="molecule type" value="Genomic_DNA"/>
</dbReference>
<evidence type="ECO:0000256" key="7">
    <source>
        <dbReference type="SAM" id="Phobius"/>
    </source>
</evidence>
<feature type="region of interest" description="Disordered" evidence="6">
    <location>
        <begin position="1"/>
        <end position="51"/>
    </location>
</feature>
<feature type="compositionally biased region" description="Polar residues" evidence="6">
    <location>
        <begin position="23"/>
        <end position="36"/>
    </location>
</feature>
<proteinExistence type="predicted"/>